<feature type="compositionally biased region" description="Low complexity" evidence="1">
    <location>
        <begin position="90"/>
        <end position="105"/>
    </location>
</feature>
<feature type="region of interest" description="Disordered" evidence="1">
    <location>
        <begin position="70"/>
        <end position="152"/>
    </location>
</feature>
<comment type="caution">
    <text evidence="2">The sequence shown here is derived from an EMBL/GenBank/DDBJ whole genome shotgun (WGS) entry which is preliminary data.</text>
</comment>
<evidence type="ECO:0000313" key="2">
    <source>
        <dbReference type="EMBL" id="KAK6168087.1"/>
    </source>
</evidence>
<protein>
    <submittedName>
        <fullName evidence="2">Uncharacterized protein</fullName>
    </submittedName>
</protein>
<keyword evidence="3" id="KW-1185">Reference proteome</keyword>
<feature type="compositionally biased region" description="Basic residues" evidence="1">
    <location>
        <begin position="126"/>
        <end position="136"/>
    </location>
</feature>
<organism evidence="2 3">
    <name type="scientific">Patella caerulea</name>
    <name type="common">Rayed Mediterranean limpet</name>
    <dbReference type="NCBI Taxonomy" id="87958"/>
    <lineage>
        <taxon>Eukaryota</taxon>
        <taxon>Metazoa</taxon>
        <taxon>Spiralia</taxon>
        <taxon>Lophotrochozoa</taxon>
        <taxon>Mollusca</taxon>
        <taxon>Gastropoda</taxon>
        <taxon>Patellogastropoda</taxon>
        <taxon>Patelloidea</taxon>
        <taxon>Patellidae</taxon>
        <taxon>Patella</taxon>
    </lineage>
</organism>
<gene>
    <name evidence="2" type="ORF">SNE40_021983</name>
</gene>
<proteinExistence type="predicted"/>
<evidence type="ECO:0000313" key="3">
    <source>
        <dbReference type="Proteomes" id="UP001347796"/>
    </source>
</evidence>
<name>A0AAN8G0Q1_PATCE</name>
<dbReference type="AlphaFoldDB" id="A0AAN8G0Q1"/>
<dbReference type="EMBL" id="JAZGQO010000018">
    <property type="protein sequence ID" value="KAK6168087.1"/>
    <property type="molecule type" value="Genomic_DNA"/>
</dbReference>
<reference evidence="2 3" key="1">
    <citation type="submission" date="2024-01" db="EMBL/GenBank/DDBJ databases">
        <title>The genome of the rayed Mediterranean limpet Patella caerulea (Linnaeus, 1758).</title>
        <authorList>
            <person name="Anh-Thu Weber A."/>
            <person name="Halstead-Nussloch G."/>
        </authorList>
    </citation>
    <scope>NUCLEOTIDE SEQUENCE [LARGE SCALE GENOMIC DNA]</scope>
    <source>
        <strain evidence="2">AATW-2023a</strain>
        <tissue evidence="2">Whole specimen</tissue>
    </source>
</reference>
<sequence length="152" mass="17642">MEDDDYKFYHDNCHGDYIAIYTKTVPKKWLNTRIRKHKEVEFLEDKKTKQNERRLDAEKEMPKLNIKLAIRNPNNSSDTDTDYACSPRKPTVSSSPAVVTTSDSAKCQSDYKYTENNDFPDVLTRNGRKTTPKRKQANSEAGVPRRNPKINK</sequence>
<dbReference type="Proteomes" id="UP001347796">
    <property type="component" value="Unassembled WGS sequence"/>
</dbReference>
<accession>A0AAN8G0Q1</accession>
<evidence type="ECO:0000256" key="1">
    <source>
        <dbReference type="SAM" id="MobiDB-lite"/>
    </source>
</evidence>